<evidence type="ECO:0000313" key="1">
    <source>
        <dbReference type="EMBL" id="PKL72676.1"/>
    </source>
</evidence>
<dbReference type="EMBL" id="PGYQ01000001">
    <property type="protein sequence ID" value="PKL72676.1"/>
    <property type="molecule type" value="Genomic_DNA"/>
</dbReference>
<gene>
    <name evidence="1" type="ORF">CVV26_00200</name>
</gene>
<dbReference type="AlphaFoldDB" id="A0A2N1UP52"/>
<protein>
    <submittedName>
        <fullName evidence="1">Uncharacterized protein</fullName>
    </submittedName>
</protein>
<comment type="caution">
    <text evidence="1">The sequence shown here is derived from an EMBL/GenBank/DDBJ whole genome shotgun (WGS) entry which is preliminary data.</text>
</comment>
<sequence length="175" mass="20837">METILNNEKESEFKEAREIAVKFFLEKLGLIKEFKELIEVGETTIIKEADVIIYQNSNKNLVENIRLKNIEMPFEIGLGDIEDRKIDKTHLSIVIEVEEKLKQAIRVNISGLLWLDKNKKINLAFNREEYEKSLLGLLDAKYFQETLNRYEIEKLWMCGEKENKEIFERMKIKYF</sequence>
<organism evidence="1 2">
    <name type="scientific">Candidatus Kuenenbacteria bacterium HGW-Kuenenbacteria-1</name>
    <dbReference type="NCBI Taxonomy" id="2013812"/>
    <lineage>
        <taxon>Bacteria</taxon>
        <taxon>Candidatus Kueneniibacteriota</taxon>
    </lineage>
</organism>
<proteinExistence type="predicted"/>
<name>A0A2N1UP52_9BACT</name>
<reference evidence="1 2" key="1">
    <citation type="journal article" date="2017" name="ISME J.">
        <title>Potential for microbial H2 and metal transformations associated with novel bacteria and archaea in deep terrestrial subsurface sediments.</title>
        <authorList>
            <person name="Hernsdorf A.W."/>
            <person name="Amano Y."/>
            <person name="Miyakawa K."/>
            <person name="Ise K."/>
            <person name="Suzuki Y."/>
            <person name="Anantharaman K."/>
            <person name="Probst A."/>
            <person name="Burstein D."/>
            <person name="Thomas B.C."/>
            <person name="Banfield J.F."/>
        </authorList>
    </citation>
    <scope>NUCLEOTIDE SEQUENCE [LARGE SCALE GENOMIC DNA]</scope>
    <source>
        <strain evidence="1">HGW-Kuenenbacteria-1</strain>
    </source>
</reference>
<evidence type="ECO:0000313" key="2">
    <source>
        <dbReference type="Proteomes" id="UP000233414"/>
    </source>
</evidence>
<accession>A0A2N1UP52</accession>
<dbReference type="Proteomes" id="UP000233414">
    <property type="component" value="Unassembled WGS sequence"/>
</dbReference>